<dbReference type="SMART" id="SM00336">
    <property type="entry name" value="BBOX"/>
    <property type="match status" value="2"/>
</dbReference>
<dbReference type="CDD" id="cd16765">
    <property type="entry name" value="RING-HC_TIF1beta"/>
    <property type="match status" value="1"/>
</dbReference>
<dbReference type="GO" id="GO:0003714">
    <property type="term" value="F:transcription corepressor activity"/>
    <property type="evidence" value="ECO:0007669"/>
    <property type="project" value="InterPro"/>
</dbReference>
<dbReference type="PROSITE" id="PS50016">
    <property type="entry name" value="ZF_PHD_2"/>
    <property type="match status" value="1"/>
</dbReference>
<dbReference type="CDD" id="cd15623">
    <property type="entry name" value="PHD_TIF1beta"/>
    <property type="match status" value="1"/>
</dbReference>
<dbReference type="GO" id="GO:0000785">
    <property type="term" value="C:chromatin"/>
    <property type="evidence" value="ECO:0007669"/>
    <property type="project" value="TreeGrafter"/>
</dbReference>
<dbReference type="InterPro" id="IPR037373">
    <property type="entry name" value="KAP1"/>
</dbReference>
<dbReference type="RefSeq" id="XP_023563775.1">
    <property type="nucleotide sequence ID" value="XM_023708007.1"/>
</dbReference>
<keyword evidence="24" id="KW-0539">Nucleus</keyword>
<dbReference type="PROSITE" id="PS50119">
    <property type="entry name" value="ZF_BBOX"/>
    <property type="match status" value="2"/>
</dbReference>
<reference evidence="35" key="1">
    <citation type="submission" date="2025-08" db="UniProtKB">
        <authorList>
            <consortium name="RefSeq"/>
        </authorList>
    </citation>
    <scope>IDENTIFICATION</scope>
</reference>
<dbReference type="InterPro" id="IPR013083">
    <property type="entry name" value="Znf_RING/FYVE/PHD"/>
</dbReference>
<keyword evidence="34" id="KW-1185">Reference proteome</keyword>
<evidence type="ECO:0000256" key="19">
    <source>
        <dbReference type="ARBA" id="ARBA00022990"/>
    </source>
</evidence>
<evidence type="ECO:0000256" key="24">
    <source>
        <dbReference type="ARBA" id="ARBA00023242"/>
    </source>
</evidence>
<keyword evidence="11" id="KW-0677">Repeat</keyword>
<dbReference type="GO" id="GO:0019789">
    <property type="term" value="F:SUMO transferase activity"/>
    <property type="evidence" value="ECO:0007669"/>
    <property type="project" value="UniProtKB-ARBA"/>
</dbReference>
<evidence type="ECO:0000256" key="27">
    <source>
        <dbReference type="ARBA" id="ARBA00076796"/>
    </source>
</evidence>
<keyword evidence="9" id="KW-0808">Transferase</keyword>
<evidence type="ECO:0000256" key="4">
    <source>
        <dbReference type="ARBA" id="ARBA00008518"/>
    </source>
</evidence>
<feature type="compositionally biased region" description="Polar residues" evidence="30">
    <location>
        <begin position="385"/>
        <end position="394"/>
    </location>
</feature>
<dbReference type="FunFam" id="3.30.160.60:FF:000074">
    <property type="entry name" value="Tripartite motif containing 66"/>
    <property type="match status" value="1"/>
</dbReference>
<evidence type="ECO:0000256" key="15">
    <source>
        <dbReference type="ARBA" id="ARBA00022833"/>
    </source>
</evidence>
<comment type="similarity">
    <text evidence="4">Belongs to the TRIM/RBCC family.</text>
</comment>
<dbReference type="SUPFAM" id="SSF57903">
    <property type="entry name" value="FYVE/PHD zinc finger"/>
    <property type="match status" value="1"/>
</dbReference>
<evidence type="ECO:0000256" key="7">
    <source>
        <dbReference type="ARBA" id="ARBA00022499"/>
    </source>
</evidence>
<feature type="region of interest" description="Disordered" evidence="30">
    <location>
        <begin position="362"/>
        <end position="430"/>
    </location>
</feature>
<dbReference type="SMART" id="SM00297">
    <property type="entry name" value="BROMO"/>
    <property type="match status" value="1"/>
</dbReference>
<dbReference type="SUPFAM" id="SSF57850">
    <property type="entry name" value="RING/U-box"/>
    <property type="match status" value="1"/>
</dbReference>
<evidence type="ECO:0000256" key="6">
    <source>
        <dbReference type="ARBA" id="ARBA00022491"/>
    </source>
</evidence>
<keyword evidence="17" id="KW-0156">Chromatin regulator</keyword>
<evidence type="ECO:0000256" key="14">
    <source>
        <dbReference type="ARBA" id="ARBA00022786"/>
    </source>
</evidence>
<sequence length="786" mass="82976">MAASAAAAAASAAAASAASGSPGPAEGSAGGEKRAGASSAAASASASASSPSGGGGEALELLEHCGLCRERLRPEREPRLLPCLHSACSACLGPAAPASANSAGDGAATGENTMVDCPVCKQQCSSKDIVENYFMRDSGNKAASDAQDANQCCTSCEDNAPATSYCVECSEPLCETCVEAHQRVKYTKDHTVRSTGPAKSRDGERTVYCSVHKHEPLVLFCESCDTLTCRDCQLNAHKDHKYQFLEDAVRNQRKVLASMVKCLGDRHATLQKSTKEVRSSIRQVSDVQKRVQVDVKMAILQIMKELNKRGRVLVNDAQIYFQLHRALKMIVDPVEPHGEMKFQWDLNAWTKSAEAFGKIVAERPGTNSTGPASMAPPRAPGPLSKQGSSSSQPMEVQEGYGFGSDDPYSSAEPHVSGVKRSRSGEGEVSGLMRKVPRVSLERLDLDLTADSQPPVFKVFPGSTTEDYNLIVIERGAAAAAAAGQPGTAPPGVPGAPPLPGMAIVKEEETEAAIGAPPAATEGPETKPVLMALSEGPGNEGPRLASPSGSTSSGLEVVAPEVPSAPAGGPGNLDDSATICRVCQKPGDLVMCNQCEFCFHLDCHLPALQDVPGEEWSCSLCHILPDLKEEDGNLSMDGADSADVVAKLSPANQRKCERVLLALFCHEPCRPLHQLATDSTFSMEQPGGTLDLTLIRARLQEKLSPPYSSPQEFAQDVGRMFKQFNKLTEDKADVQSIIGLQRFFETRMNEAFGDTKFSAVLVEPPPLSLPSAGLSSQELSGGSGDGP</sequence>
<feature type="region of interest" description="Disordered" evidence="30">
    <location>
        <begin position="529"/>
        <end position="555"/>
    </location>
</feature>
<organism evidence="34 35">
    <name type="scientific">Octodon degus</name>
    <name type="common">Degu</name>
    <name type="synonym">Sciurus degus</name>
    <dbReference type="NCBI Taxonomy" id="10160"/>
    <lineage>
        <taxon>Eukaryota</taxon>
        <taxon>Metazoa</taxon>
        <taxon>Chordata</taxon>
        <taxon>Craniata</taxon>
        <taxon>Vertebrata</taxon>
        <taxon>Euteleostomi</taxon>
        <taxon>Mammalia</taxon>
        <taxon>Eutheria</taxon>
        <taxon>Euarchontoglires</taxon>
        <taxon>Glires</taxon>
        <taxon>Rodentia</taxon>
        <taxon>Hystricomorpha</taxon>
        <taxon>Octodontidae</taxon>
        <taxon>Octodon</taxon>
    </lineage>
</organism>
<dbReference type="InterPro" id="IPR036427">
    <property type="entry name" value="Bromodomain-like_sf"/>
</dbReference>
<evidence type="ECO:0000256" key="30">
    <source>
        <dbReference type="SAM" id="MobiDB-lite"/>
    </source>
</evidence>
<evidence type="ECO:0000256" key="23">
    <source>
        <dbReference type="ARBA" id="ARBA00023163"/>
    </source>
</evidence>
<dbReference type="GO" id="GO:0010604">
    <property type="term" value="P:positive regulation of macromolecule metabolic process"/>
    <property type="evidence" value="ECO:0007669"/>
    <property type="project" value="UniProtKB-ARBA"/>
</dbReference>
<evidence type="ECO:0000256" key="5">
    <source>
        <dbReference type="ARBA" id="ARBA00012483"/>
    </source>
</evidence>
<dbReference type="Gene3D" id="1.20.920.10">
    <property type="entry name" value="Bromodomain-like"/>
    <property type="match status" value="1"/>
</dbReference>
<dbReference type="InterPro" id="IPR042713">
    <property type="entry name" value="TIF1beta_RING-HC"/>
</dbReference>
<dbReference type="InterPro" id="IPR019786">
    <property type="entry name" value="Zinc_finger_PHD-type_CS"/>
</dbReference>
<dbReference type="GO" id="GO:0061630">
    <property type="term" value="F:ubiquitin protein ligase activity"/>
    <property type="evidence" value="ECO:0007669"/>
    <property type="project" value="UniProtKB-EC"/>
</dbReference>
<keyword evidence="19" id="KW-0007">Acetylation</keyword>
<dbReference type="PANTHER" id="PTHR45915:SF8">
    <property type="entry name" value="TRIPARTITE MOTIF CONTAINING 28"/>
    <property type="match status" value="1"/>
</dbReference>
<evidence type="ECO:0000256" key="10">
    <source>
        <dbReference type="ARBA" id="ARBA00022723"/>
    </source>
</evidence>
<dbReference type="GO" id="GO:0005654">
    <property type="term" value="C:nucleoplasm"/>
    <property type="evidence" value="ECO:0007669"/>
    <property type="project" value="UniProtKB-ARBA"/>
</dbReference>
<dbReference type="InterPro" id="IPR047058">
    <property type="entry name" value="TIF1b_Bbox2_Znf"/>
</dbReference>
<feature type="compositionally biased region" description="Low complexity" evidence="30">
    <location>
        <begin position="36"/>
        <end position="51"/>
    </location>
</feature>
<feature type="compositionally biased region" description="Low complexity" evidence="30">
    <location>
        <begin position="14"/>
        <end position="27"/>
    </location>
</feature>
<dbReference type="InterPro" id="IPR001965">
    <property type="entry name" value="Znf_PHD"/>
</dbReference>
<evidence type="ECO:0000256" key="8">
    <source>
        <dbReference type="ARBA" id="ARBA00022553"/>
    </source>
</evidence>
<dbReference type="EC" id="2.3.2.27" evidence="5"/>
<evidence type="ECO:0000256" key="22">
    <source>
        <dbReference type="ARBA" id="ARBA00023117"/>
    </source>
</evidence>
<dbReference type="GO" id="GO:0008270">
    <property type="term" value="F:zinc ion binding"/>
    <property type="evidence" value="ECO:0007669"/>
    <property type="project" value="UniProtKB-KW"/>
</dbReference>
<evidence type="ECO:0000259" key="33">
    <source>
        <dbReference type="PROSITE" id="PS50119"/>
    </source>
</evidence>
<dbReference type="GO" id="GO:0045935">
    <property type="term" value="P:positive regulation of nucleobase-containing compound metabolic process"/>
    <property type="evidence" value="ECO:0007669"/>
    <property type="project" value="UniProtKB-ARBA"/>
</dbReference>
<dbReference type="PANTHER" id="PTHR45915">
    <property type="entry name" value="TRANSCRIPTION INTERMEDIARY FACTOR"/>
    <property type="match status" value="1"/>
</dbReference>
<dbReference type="Proteomes" id="UP000515203">
    <property type="component" value="Unplaced"/>
</dbReference>
<evidence type="ECO:0000259" key="32">
    <source>
        <dbReference type="PROSITE" id="PS50089"/>
    </source>
</evidence>
<accession>A0A6P6DUT3</accession>
<name>A0A6P6DUT3_OCTDE</name>
<feature type="domain" description="RING-type" evidence="32">
    <location>
        <begin position="65"/>
        <end position="121"/>
    </location>
</feature>
<evidence type="ECO:0000256" key="28">
    <source>
        <dbReference type="ARBA" id="ARBA00081620"/>
    </source>
</evidence>
<evidence type="ECO:0000256" key="13">
    <source>
        <dbReference type="ARBA" id="ARBA00022771"/>
    </source>
</evidence>
<dbReference type="CDD" id="cd19829">
    <property type="entry name" value="Bbox2_TIF1b_C-VI"/>
    <property type="match status" value="1"/>
</dbReference>
<dbReference type="Pfam" id="PF00643">
    <property type="entry name" value="zf-B_box"/>
    <property type="match status" value="2"/>
</dbReference>
<feature type="region of interest" description="Disordered" evidence="30">
    <location>
        <begin position="14"/>
        <end position="55"/>
    </location>
</feature>
<proteinExistence type="inferred from homology"/>
<keyword evidence="6" id="KW-0678">Repressor</keyword>
<dbReference type="Gene3D" id="3.30.40.10">
    <property type="entry name" value="Zinc/RING finger domain, C3HC4 (zinc finger)"/>
    <property type="match status" value="2"/>
</dbReference>
<keyword evidence="10" id="KW-0479">Metal-binding</keyword>
<dbReference type="InterPro" id="IPR001841">
    <property type="entry name" value="Znf_RING"/>
</dbReference>
<evidence type="ECO:0000256" key="2">
    <source>
        <dbReference type="ARBA" id="ARBA00004123"/>
    </source>
</evidence>
<dbReference type="InterPro" id="IPR000315">
    <property type="entry name" value="Znf_B-box"/>
</dbReference>
<dbReference type="SMART" id="SM00249">
    <property type="entry name" value="PHD"/>
    <property type="match status" value="1"/>
</dbReference>
<dbReference type="SUPFAM" id="SSF57845">
    <property type="entry name" value="B-box zinc-binding domain"/>
    <property type="match status" value="1"/>
</dbReference>
<keyword evidence="21" id="KW-0175">Coiled coil</keyword>
<evidence type="ECO:0000256" key="1">
    <source>
        <dbReference type="ARBA" id="ARBA00000900"/>
    </source>
</evidence>
<evidence type="ECO:0000256" key="20">
    <source>
        <dbReference type="ARBA" id="ARBA00023015"/>
    </source>
</evidence>
<keyword evidence="20" id="KW-0805">Transcription regulation</keyword>
<dbReference type="Gene3D" id="3.30.160.60">
    <property type="entry name" value="Classic Zinc Finger"/>
    <property type="match status" value="1"/>
</dbReference>
<evidence type="ECO:0000256" key="11">
    <source>
        <dbReference type="ARBA" id="ARBA00022737"/>
    </source>
</evidence>
<evidence type="ECO:0000313" key="34">
    <source>
        <dbReference type="Proteomes" id="UP000515203"/>
    </source>
</evidence>
<dbReference type="CTD" id="10155"/>
<keyword evidence="15" id="KW-0862">Zinc</keyword>
<evidence type="ECO:0000259" key="31">
    <source>
        <dbReference type="PROSITE" id="PS50016"/>
    </source>
</evidence>
<evidence type="ECO:0000256" key="17">
    <source>
        <dbReference type="ARBA" id="ARBA00022853"/>
    </source>
</evidence>
<keyword evidence="7" id="KW-1017">Isopeptide bond</keyword>
<gene>
    <name evidence="35" type="primary">Trim28</name>
</gene>
<dbReference type="FunFam" id="1.20.920.10:FF:000030">
    <property type="entry name" value="transcription intermediary factor 1-beta"/>
    <property type="match status" value="1"/>
</dbReference>
<evidence type="ECO:0000256" key="21">
    <source>
        <dbReference type="ARBA" id="ARBA00023054"/>
    </source>
</evidence>
<dbReference type="GO" id="GO:0006346">
    <property type="term" value="P:DNA methylation-dependent constitutive heterochromatin formation"/>
    <property type="evidence" value="ECO:0007669"/>
    <property type="project" value="UniProtKB-ARBA"/>
</dbReference>
<dbReference type="InterPro" id="IPR047059">
    <property type="entry name" value="TIF1b_Bbox1_Znf"/>
</dbReference>
<comment type="catalytic activity">
    <reaction evidence="1">
        <text>S-ubiquitinyl-[E2 ubiquitin-conjugating enzyme]-L-cysteine + [acceptor protein]-L-lysine = [E2 ubiquitin-conjugating enzyme]-L-cysteine + N(6)-ubiquitinyl-[acceptor protein]-L-lysine.</text>
        <dbReference type="EC" id="2.3.2.27"/>
    </reaction>
</comment>
<keyword evidence="16" id="KW-0832">Ubl conjugation</keyword>
<comment type="pathway">
    <text evidence="3">Protein modification; protein sumoylation.</text>
</comment>
<dbReference type="PROSITE" id="PS50089">
    <property type="entry name" value="ZF_RING_2"/>
    <property type="match status" value="1"/>
</dbReference>
<protein>
    <recommendedName>
        <fullName evidence="25">Transcription intermediary factor 1-beta</fullName>
        <ecNumber evidence="5">2.3.2.27</ecNumber>
    </recommendedName>
    <alternativeName>
        <fullName evidence="28">E3 SUMO-protein ligase TRIM28</fullName>
    </alternativeName>
    <alternativeName>
        <fullName evidence="26">RING-type E3 ubiquitin transferase TIF1-beta</fullName>
    </alternativeName>
    <alternativeName>
        <fullName evidence="27">Tripartite motif-containing protein 28</fullName>
    </alternativeName>
</protein>
<evidence type="ECO:0000256" key="29">
    <source>
        <dbReference type="PROSITE-ProRule" id="PRU00024"/>
    </source>
</evidence>
<dbReference type="GO" id="GO:0032991">
    <property type="term" value="C:protein-containing complex"/>
    <property type="evidence" value="ECO:0007669"/>
    <property type="project" value="UniProtKB-ARBA"/>
</dbReference>
<dbReference type="AlphaFoldDB" id="A0A6P6DUT3"/>
<evidence type="ECO:0000256" key="26">
    <source>
        <dbReference type="ARBA" id="ARBA00076586"/>
    </source>
</evidence>
<dbReference type="GeneID" id="101583506"/>
<evidence type="ECO:0000256" key="9">
    <source>
        <dbReference type="ARBA" id="ARBA00022679"/>
    </source>
</evidence>
<dbReference type="GO" id="GO:0045087">
    <property type="term" value="P:innate immune response"/>
    <property type="evidence" value="ECO:0007669"/>
    <property type="project" value="UniProtKB-ARBA"/>
</dbReference>
<dbReference type="InterPro" id="IPR011011">
    <property type="entry name" value="Znf_FYVE_PHD"/>
</dbReference>
<dbReference type="SMART" id="SM00184">
    <property type="entry name" value="RING"/>
    <property type="match status" value="2"/>
</dbReference>
<keyword evidence="14" id="KW-0833">Ubl conjugation pathway</keyword>
<evidence type="ECO:0000256" key="25">
    <source>
        <dbReference type="ARBA" id="ARBA00072099"/>
    </source>
</evidence>
<comment type="subcellular location">
    <subcellularLocation>
        <location evidence="2">Nucleus</location>
    </subcellularLocation>
</comment>
<dbReference type="CDD" id="cd05502">
    <property type="entry name" value="Bromo_tif1_like"/>
    <property type="match status" value="1"/>
</dbReference>
<keyword evidence="22" id="KW-0103">Bromodomain</keyword>
<feature type="domain" description="B box-type" evidence="33">
    <location>
        <begin position="204"/>
        <end position="245"/>
    </location>
</feature>
<evidence type="ECO:0000256" key="18">
    <source>
        <dbReference type="ARBA" id="ARBA00022934"/>
    </source>
</evidence>
<evidence type="ECO:0000313" key="35">
    <source>
        <dbReference type="RefSeq" id="XP_023563775.1"/>
    </source>
</evidence>
<keyword evidence="8" id="KW-0597">Phosphoprotein</keyword>
<feature type="domain" description="B box-type" evidence="33">
    <location>
        <begin position="148"/>
        <end position="195"/>
    </location>
</feature>
<keyword evidence="12" id="KW-0013">ADP-ribosylation</keyword>
<dbReference type="GO" id="GO:0003677">
    <property type="term" value="F:DNA binding"/>
    <property type="evidence" value="ECO:0007669"/>
    <property type="project" value="UniProtKB-ARBA"/>
</dbReference>
<dbReference type="FunFam" id="3.30.40.10:FF:000272">
    <property type="entry name" value="transcription intermediary factor 1-beta"/>
    <property type="match status" value="1"/>
</dbReference>
<keyword evidence="18" id="KW-0164">Citrullination</keyword>
<dbReference type="PROSITE" id="PS01359">
    <property type="entry name" value="ZF_PHD_1"/>
    <property type="match status" value="1"/>
</dbReference>
<dbReference type="InterPro" id="IPR001487">
    <property type="entry name" value="Bromodomain"/>
</dbReference>
<evidence type="ECO:0000256" key="3">
    <source>
        <dbReference type="ARBA" id="ARBA00004718"/>
    </source>
</evidence>
<dbReference type="Pfam" id="PF00628">
    <property type="entry name" value="PHD"/>
    <property type="match status" value="1"/>
</dbReference>
<feature type="domain" description="PHD-type" evidence="31">
    <location>
        <begin position="576"/>
        <end position="623"/>
    </location>
</feature>
<dbReference type="Pfam" id="PF14634">
    <property type="entry name" value="zf-RING_5"/>
    <property type="match status" value="1"/>
</dbReference>
<dbReference type="CDD" id="cd19846">
    <property type="entry name" value="Bbox1_TIF1b_C-VI"/>
    <property type="match status" value="1"/>
</dbReference>
<dbReference type="InterPro" id="IPR019787">
    <property type="entry name" value="Znf_PHD-finger"/>
</dbReference>
<keyword evidence="23" id="KW-0804">Transcription</keyword>
<evidence type="ECO:0000256" key="16">
    <source>
        <dbReference type="ARBA" id="ARBA00022843"/>
    </source>
</evidence>
<keyword evidence="13 29" id="KW-0863">Zinc-finger</keyword>
<evidence type="ECO:0000256" key="12">
    <source>
        <dbReference type="ARBA" id="ARBA00022765"/>
    </source>
</evidence>